<evidence type="ECO:0000259" key="5">
    <source>
        <dbReference type="Pfam" id="PF01555"/>
    </source>
</evidence>
<organism evidence="6 7">
    <name type="scientific">Metamycoplasma faucium</name>
    <dbReference type="NCBI Taxonomy" id="56142"/>
    <lineage>
        <taxon>Bacteria</taxon>
        <taxon>Bacillati</taxon>
        <taxon>Mycoplasmatota</taxon>
        <taxon>Mycoplasmoidales</taxon>
        <taxon>Metamycoplasmataceae</taxon>
        <taxon>Metamycoplasma</taxon>
    </lineage>
</organism>
<keyword evidence="7" id="KW-1185">Reference proteome</keyword>
<evidence type="ECO:0000256" key="2">
    <source>
        <dbReference type="ARBA" id="ARBA00022603"/>
    </source>
</evidence>
<protein>
    <submittedName>
        <fullName evidence="6">Site-specific DNA-methyltransferase</fullName>
    </submittedName>
</protein>
<reference evidence="6" key="1">
    <citation type="submission" date="2021-11" db="EMBL/GenBank/DDBJ databases">
        <title>The first genome sequence of unculturable Mycoplasma faucium obtained by de novo assembly of metagenomic reads.</title>
        <authorList>
            <person name="Sabat A.J."/>
            <person name="Bathoorn E."/>
            <person name="Akkerboom V."/>
            <person name="Friedrich A.W."/>
        </authorList>
    </citation>
    <scope>NUCLEOTIDE SEQUENCE [LARGE SCALE GENOMIC DNA]</scope>
    <source>
        <strain evidence="6">UMCG-MFM1</strain>
    </source>
</reference>
<dbReference type="InterPro" id="IPR002295">
    <property type="entry name" value="N4/N6-MTase_EcoPI_Mod-like"/>
</dbReference>
<dbReference type="Gene3D" id="3.40.50.150">
    <property type="entry name" value="Vaccinia Virus protein VP39"/>
    <property type="match status" value="2"/>
</dbReference>
<dbReference type="Pfam" id="PF01555">
    <property type="entry name" value="N6_N4_Mtase"/>
    <property type="match status" value="1"/>
</dbReference>
<keyword evidence="4" id="KW-0949">S-adenosyl-L-methionine</keyword>
<dbReference type="RefSeq" id="WP_405311981.1">
    <property type="nucleotide sequence ID" value="NZ_CP088155.1"/>
</dbReference>
<dbReference type="SUPFAM" id="SSF53335">
    <property type="entry name" value="S-adenosyl-L-methionine-dependent methyltransferases"/>
    <property type="match status" value="1"/>
</dbReference>
<accession>A0ABZ2TQR0</accession>
<comment type="similarity">
    <text evidence="1">Belongs to the N(4)/N(6)-methyltransferase family.</text>
</comment>
<evidence type="ECO:0000313" key="7">
    <source>
        <dbReference type="Proteomes" id="UP001622612"/>
    </source>
</evidence>
<evidence type="ECO:0000256" key="4">
    <source>
        <dbReference type="ARBA" id="ARBA00022691"/>
    </source>
</evidence>
<proteinExistence type="inferred from homology"/>
<dbReference type="Proteomes" id="UP001622612">
    <property type="component" value="Chromosome"/>
</dbReference>
<evidence type="ECO:0000256" key="1">
    <source>
        <dbReference type="ARBA" id="ARBA00006594"/>
    </source>
</evidence>
<dbReference type="InterPro" id="IPR029063">
    <property type="entry name" value="SAM-dependent_MTases_sf"/>
</dbReference>
<dbReference type="InterPro" id="IPR002052">
    <property type="entry name" value="DNA_methylase_N6_adenine_CS"/>
</dbReference>
<dbReference type="EMBL" id="CP088155">
    <property type="protein sequence ID" value="WYM97498.1"/>
    <property type="molecule type" value="Genomic_DNA"/>
</dbReference>
<feature type="domain" description="DNA methylase N-4/N-6" evidence="5">
    <location>
        <begin position="129"/>
        <end position="455"/>
    </location>
</feature>
<keyword evidence="3" id="KW-0808">Transferase</keyword>
<keyword evidence="2" id="KW-0489">Methyltransferase</keyword>
<dbReference type="PROSITE" id="PS00092">
    <property type="entry name" value="N6_MTASE"/>
    <property type="match status" value="1"/>
</dbReference>
<evidence type="ECO:0000256" key="3">
    <source>
        <dbReference type="ARBA" id="ARBA00022679"/>
    </source>
</evidence>
<name>A0ABZ2TQR0_9BACT</name>
<dbReference type="InterPro" id="IPR002941">
    <property type="entry name" value="DNA_methylase_N4/N6"/>
</dbReference>
<dbReference type="PRINTS" id="PR00506">
    <property type="entry name" value="D21N6MTFRASE"/>
</dbReference>
<evidence type="ECO:0000313" key="6">
    <source>
        <dbReference type="EMBL" id="WYM97498.1"/>
    </source>
</evidence>
<sequence length="579" mass="67364">MNNENPKQQLIDEYIKKVNNTPDIELNQDQKELIKEILTKIDPKYIQNAYQMLNQRVKIGFTFDEAPSTSKTNIALLVKDEKRSFTNNVMNASDFENSLIIGENYDALKNLIQIEKIRAMTGGGHSDFDIIYIDPPYNTESAKTDGNVSANNNENISASKFIYRDKFSRNGWLNMMKERLIMARQLLKEDGVIFVSIDDNEQAYLKVLMDEIFGEENFVCNFVIDKTAQGANNSSTFKLQHEYCLFYKKNIFNEINTKNSREFDAKKYKYKDEKGFFAITNAFDSINSPLEKNKNRGYTIYYNPEINDAKIKNEYDVNNHKFGEFDTELLSQGYISFRPGIRKGIQYPWNWAADRFLSDFKTELFFSIKDNKKNIYHKNRWNDAIKDTTIKCFDTRKFGNQILIDVLDEKKFSYPKSIDFLKWIVSKHLNKNARILDFFAGSGTTGHAVLELNREDGGSRTYTLVTNNENNIGSNITYERLYRINNGKGTKGEDNFKWLEKNDPYKQNLNVYNIEYYDASIDKREKDESDDVSLKLLKKLDELLNSLNLKSTEINNEQKLNILSQLNALEKKGTTNESK</sequence>
<gene>
    <name evidence="6" type="ORF">LQ356_01180</name>
</gene>